<accession>A0A1D9Q501</accession>
<reference evidence="3" key="1">
    <citation type="journal article" date="2017" name="Genome Biol. Evol.">
        <title>The complete genome sequence of the phytopathogenic fungus Sclerotinia sclerotiorum reveals insights into the genome architecture of broad host range pathogens.</title>
        <authorList>
            <person name="Derbyshire M."/>
            <person name="Denton-Giles M."/>
            <person name="Hegedus D."/>
            <person name="Seifbarghy S."/>
            <person name="Rollins J."/>
            <person name="van Kan J."/>
            <person name="Seidl M.F."/>
            <person name="Faino L."/>
            <person name="Mbengue M."/>
            <person name="Navaud O."/>
            <person name="Raffaele S."/>
            <person name="Hammond-Kosack K."/>
            <person name="Heard S."/>
            <person name="Oliver R."/>
        </authorList>
    </citation>
    <scope>NUCLEOTIDE SEQUENCE [LARGE SCALE GENOMIC DNA]</scope>
    <source>
        <strain evidence="3">ATCC 18683 / 1980 / Ss-1</strain>
    </source>
</reference>
<evidence type="ECO:0000313" key="2">
    <source>
        <dbReference type="EMBL" id="APA10030.1"/>
    </source>
</evidence>
<dbReference type="EMBL" id="CP017818">
    <property type="protein sequence ID" value="APA10030.1"/>
    <property type="molecule type" value="Genomic_DNA"/>
</dbReference>
<organism evidence="2 3">
    <name type="scientific">Sclerotinia sclerotiorum (strain ATCC 18683 / 1980 / Ss-1)</name>
    <name type="common">White mold</name>
    <name type="synonym">Whetzelinia sclerotiorum</name>
    <dbReference type="NCBI Taxonomy" id="665079"/>
    <lineage>
        <taxon>Eukaryota</taxon>
        <taxon>Fungi</taxon>
        <taxon>Dikarya</taxon>
        <taxon>Ascomycota</taxon>
        <taxon>Pezizomycotina</taxon>
        <taxon>Leotiomycetes</taxon>
        <taxon>Helotiales</taxon>
        <taxon>Sclerotiniaceae</taxon>
        <taxon>Sclerotinia</taxon>
    </lineage>
</organism>
<sequence length="193" mass="22053">MPPVRSKKYKERVELALIIESEGFEMPPCTYCEKHSYRCIVAKENFNRCSECVRRGQRCDISGPTSRDMTSIIQEQERLDREREETLSKLLRLDKQQRFLRGRASEMIRRGLKTMDELDDAEEKERLDKERIGKGQSNSGLSMPAEASSNVLDNFDPSSFLSPSDPFSFQNSSGPFWGDPDSVGEMPPTSQDS</sequence>
<evidence type="ECO:0008006" key="4">
    <source>
        <dbReference type="Google" id="ProtNLM"/>
    </source>
</evidence>
<dbReference type="Proteomes" id="UP000177798">
    <property type="component" value="Chromosome 5"/>
</dbReference>
<gene>
    <name evidence="2" type="ORF">sscle_05g048000</name>
</gene>
<feature type="region of interest" description="Disordered" evidence="1">
    <location>
        <begin position="115"/>
        <end position="193"/>
    </location>
</feature>
<protein>
    <recommendedName>
        <fullName evidence="4">Zn(2)-C6 fungal-type domain-containing protein</fullName>
    </recommendedName>
</protein>
<dbReference type="OrthoDB" id="3555737at2759"/>
<feature type="compositionally biased region" description="Basic and acidic residues" evidence="1">
    <location>
        <begin position="123"/>
        <end position="133"/>
    </location>
</feature>
<feature type="compositionally biased region" description="Low complexity" evidence="1">
    <location>
        <begin position="153"/>
        <end position="169"/>
    </location>
</feature>
<evidence type="ECO:0000313" key="3">
    <source>
        <dbReference type="Proteomes" id="UP000177798"/>
    </source>
</evidence>
<feature type="compositionally biased region" description="Polar residues" evidence="1">
    <location>
        <begin position="135"/>
        <end position="152"/>
    </location>
</feature>
<evidence type="ECO:0000256" key="1">
    <source>
        <dbReference type="SAM" id="MobiDB-lite"/>
    </source>
</evidence>
<name>A0A1D9Q501_SCLS1</name>
<dbReference type="AlphaFoldDB" id="A0A1D9Q501"/>
<dbReference type="VEuPathDB" id="FungiDB:sscle_05g048000"/>
<proteinExistence type="predicted"/>